<keyword evidence="3" id="KW-1185">Reference proteome</keyword>
<comment type="caution">
    <text evidence="2">The sequence shown here is derived from an EMBL/GenBank/DDBJ whole genome shotgun (WGS) entry which is preliminary data.</text>
</comment>
<dbReference type="EMBL" id="CAJPWZ010001363">
    <property type="protein sequence ID" value="CAG2213546.1"/>
    <property type="molecule type" value="Genomic_DNA"/>
</dbReference>
<evidence type="ECO:0000313" key="3">
    <source>
        <dbReference type="Proteomes" id="UP000683360"/>
    </source>
</evidence>
<gene>
    <name evidence="2" type="ORF">MEDL_27462</name>
</gene>
<accession>A0A8S3S9C2</accession>
<organism evidence="2 3">
    <name type="scientific">Mytilus edulis</name>
    <name type="common">Blue mussel</name>
    <dbReference type="NCBI Taxonomy" id="6550"/>
    <lineage>
        <taxon>Eukaryota</taxon>
        <taxon>Metazoa</taxon>
        <taxon>Spiralia</taxon>
        <taxon>Lophotrochozoa</taxon>
        <taxon>Mollusca</taxon>
        <taxon>Bivalvia</taxon>
        <taxon>Autobranchia</taxon>
        <taxon>Pteriomorphia</taxon>
        <taxon>Mytilida</taxon>
        <taxon>Mytiloidea</taxon>
        <taxon>Mytilidae</taxon>
        <taxon>Mytilinae</taxon>
        <taxon>Mytilus</taxon>
    </lineage>
</organism>
<sequence length="182" mass="20269">MCRKRSHTGGTNCICSISAISGISQGNLDIALQQTMLEYCCSNRKSVETLVKIRNNVYGHTKAAQISDSDYTRFKNDIETAVLDIAAVCRKETEFKTALNDVNHRNLGSHFTCSISKQDIAELFALAQSSQNSMDQTMTKMQTLQETTQNLMDSSKKADEHTAAKLQKLEEKSETTNSGYRI</sequence>
<dbReference type="Proteomes" id="UP000683360">
    <property type="component" value="Unassembled WGS sequence"/>
</dbReference>
<name>A0A8S3S9C2_MYTED</name>
<evidence type="ECO:0000256" key="1">
    <source>
        <dbReference type="SAM" id="MobiDB-lite"/>
    </source>
</evidence>
<protein>
    <submittedName>
        <fullName evidence="2">Uncharacterized protein</fullName>
    </submittedName>
</protein>
<evidence type="ECO:0000313" key="2">
    <source>
        <dbReference type="EMBL" id="CAG2213546.1"/>
    </source>
</evidence>
<reference evidence="2" key="1">
    <citation type="submission" date="2021-03" db="EMBL/GenBank/DDBJ databases">
        <authorList>
            <person name="Bekaert M."/>
        </authorList>
    </citation>
    <scope>NUCLEOTIDE SEQUENCE</scope>
</reference>
<feature type="compositionally biased region" description="Basic and acidic residues" evidence="1">
    <location>
        <begin position="154"/>
        <end position="174"/>
    </location>
</feature>
<proteinExistence type="predicted"/>
<dbReference type="AlphaFoldDB" id="A0A8S3S9C2"/>
<feature type="region of interest" description="Disordered" evidence="1">
    <location>
        <begin position="149"/>
        <end position="182"/>
    </location>
</feature>